<feature type="compositionally biased region" description="Low complexity" evidence="1">
    <location>
        <begin position="74"/>
        <end position="87"/>
    </location>
</feature>
<protein>
    <submittedName>
        <fullName evidence="2">Uncharacterized protein</fullName>
    </submittedName>
</protein>
<feature type="non-terminal residue" evidence="2">
    <location>
        <position position="87"/>
    </location>
</feature>
<reference evidence="2" key="1">
    <citation type="submission" date="2014-12" db="EMBL/GenBank/DDBJ databases">
        <title>Insight into the proteome of Arion vulgaris.</title>
        <authorList>
            <person name="Aradska J."/>
            <person name="Bulat T."/>
            <person name="Smidak R."/>
            <person name="Sarate P."/>
            <person name="Gangsoo J."/>
            <person name="Sialana F."/>
            <person name="Bilban M."/>
            <person name="Lubec G."/>
        </authorList>
    </citation>
    <scope>NUCLEOTIDE SEQUENCE</scope>
    <source>
        <tissue evidence="2">Skin</tissue>
    </source>
</reference>
<sequence>FAKGFRDCDPNDCMAELLQMNPGCPSRPRPQHRPSSFQLLGMPRKREGDKDSSQDELHGPLATMTPPLSPMTGIPSMSSMSSIPMIP</sequence>
<proteinExistence type="predicted"/>
<name>A0A0B6YW05_9EUPU</name>
<dbReference type="AlphaFoldDB" id="A0A0B6YW05"/>
<evidence type="ECO:0000313" key="2">
    <source>
        <dbReference type="EMBL" id="CEK60484.1"/>
    </source>
</evidence>
<accession>A0A0B6YW05</accession>
<dbReference type="EMBL" id="HACG01013619">
    <property type="protein sequence ID" value="CEK60484.1"/>
    <property type="molecule type" value="Transcribed_RNA"/>
</dbReference>
<organism evidence="2">
    <name type="scientific">Arion vulgaris</name>
    <dbReference type="NCBI Taxonomy" id="1028688"/>
    <lineage>
        <taxon>Eukaryota</taxon>
        <taxon>Metazoa</taxon>
        <taxon>Spiralia</taxon>
        <taxon>Lophotrochozoa</taxon>
        <taxon>Mollusca</taxon>
        <taxon>Gastropoda</taxon>
        <taxon>Heterobranchia</taxon>
        <taxon>Euthyneura</taxon>
        <taxon>Panpulmonata</taxon>
        <taxon>Eupulmonata</taxon>
        <taxon>Stylommatophora</taxon>
        <taxon>Helicina</taxon>
        <taxon>Arionoidea</taxon>
        <taxon>Arionidae</taxon>
        <taxon>Arion</taxon>
    </lineage>
</organism>
<feature type="region of interest" description="Disordered" evidence="1">
    <location>
        <begin position="21"/>
        <end position="87"/>
    </location>
</feature>
<gene>
    <name evidence="2" type="primary">ORF39520</name>
</gene>
<feature type="non-terminal residue" evidence="2">
    <location>
        <position position="1"/>
    </location>
</feature>
<feature type="compositionally biased region" description="Basic and acidic residues" evidence="1">
    <location>
        <begin position="44"/>
        <end position="58"/>
    </location>
</feature>
<evidence type="ECO:0000256" key="1">
    <source>
        <dbReference type="SAM" id="MobiDB-lite"/>
    </source>
</evidence>